<gene>
    <name evidence="2" type="ORF">LR48_Vigan07g132400</name>
</gene>
<sequence length="204" mass="22034">MKSVGVHGKVDAGNGDLNRKHTTDSFAFGVQRAIQRNGEYTAHAGPVAGSSVPECASNTTVVPLVIASDCLVLKAQIARSFNNALQAHSVLCSLHMTVRAQLVANRSVEASSKALSSFGADFDRLFGHIFDRPFGQGYGFEMKLMKEEKRDSDGIRKGHKKCKRTETASTAQRKLPLSGTLKDPLAPLRGRIGHALLPLSGMYR</sequence>
<feature type="region of interest" description="Disordered" evidence="1">
    <location>
        <begin position="151"/>
        <end position="172"/>
    </location>
</feature>
<dbReference type="EMBL" id="CM003377">
    <property type="protein sequence ID" value="KOM47620.1"/>
    <property type="molecule type" value="Genomic_DNA"/>
</dbReference>
<accession>A0A0L9UXP2</accession>
<dbReference type="Gramene" id="KOM47620">
    <property type="protein sequence ID" value="KOM47620"/>
    <property type="gene ID" value="LR48_Vigan07g132400"/>
</dbReference>
<dbReference type="AlphaFoldDB" id="A0A0L9UXP2"/>
<organism evidence="2 3">
    <name type="scientific">Phaseolus angularis</name>
    <name type="common">Azuki bean</name>
    <name type="synonym">Vigna angularis</name>
    <dbReference type="NCBI Taxonomy" id="3914"/>
    <lineage>
        <taxon>Eukaryota</taxon>
        <taxon>Viridiplantae</taxon>
        <taxon>Streptophyta</taxon>
        <taxon>Embryophyta</taxon>
        <taxon>Tracheophyta</taxon>
        <taxon>Spermatophyta</taxon>
        <taxon>Magnoliopsida</taxon>
        <taxon>eudicotyledons</taxon>
        <taxon>Gunneridae</taxon>
        <taxon>Pentapetalae</taxon>
        <taxon>rosids</taxon>
        <taxon>fabids</taxon>
        <taxon>Fabales</taxon>
        <taxon>Fabaceae</taxon>
        <taxon>Papilionoideae</taxon>
        <taxon>50 kb inversion clade</taxon>
        <taxon>NPAAA clade</taxon>
        <taxon>indigoferoid/millettioid clade</taxon>
        <taxon>Phaseoleae</taxon>
        <taxon>Vigna</taxon>
    </lineage>
</organism>
<name>A0A0L9UXP2_PHAAN</name>
<evidence type="ECO:0000313" key="2">
    <source>
        <dbReference type="EMBL" id="KOM47620.1"/>
    </source>
</evidence>
<evidence type="ECO:0000313" key="3">
    <source>
        <dbReference type="Proteomes" id="UP000053144"/>
    </source>
</evidence>
<evidence type="ECO:0000256" key="1">
    <source>
        <dbReference type="SAM" id="MobiDB-lite"/>
    </source>
</evidence>
<protein>
    <submittedName>
        <fullName evidence="2">Uncharacterized protein</fullName>
    </submittedName>
</protein>
<reference evidence="3" key="1">
    <citation type="journal article" date="2015" name="Proc. Natl. Acad. Sci. U.S.A.">
        <title>Genome sequencing of adzuki bean (Vigna angularis) provides insight into high starch and low fat accumulation and domestication.</title>
        <authorList>
            <person name="Yang K."/>
            <person name="Tian Z."/>
            <person name="Chen C."/>
            <person name="Luo L."/>
            <person name="Zhao B."/>
            <person name="Wang Z."/>
            <person name="Yu L."/>
            <person name="Li Y."/>
            <person name="Sun Y."/>
            <person name="Li W."/>
            <person name="Chen Y."/>
            <person name="Li Y."/>
            <person name="Zhang Y."/>
            <person name="Ai D."/>
            <person name="Zhao J."/>
            <person name="Shang C."/>
            <person name="Ma Y."/>
            <person name="Wu B."/>
            <person name="Wang M."/>
            <person name="Gao L."/>
            <person name="Sun D."/>
            <person name="Zhang P."/>
            <person name="Guo F."/>
            <person name="Wang W."/>
            <person name="Li Y."/>
            <person name="Wang J."/>
            <person name="Varshney R.K."/>
            <person name="Wang J."/>
            <person name="Ling H.Q."/>
            <person name="Wan P."/>
        </authorList>
    </citation>
    <scope>NUCLEOTIDE SEQUENCE</scope>
    <source>
        <strain evidence="3">cv. Jingnong 6</strain>
    </source>
</reference>
<proteinExistence type="predicted"/>
<dbReference type="Proteomes" id="UP000053144">
    <property type="component" value="Chromosome 7"/>
</dbReference>